<dbReference type="InterPro" id="IPR000315">
    <property type="entry name" value="Znf_B-box"/>
</dbReference>
<dbReference type="InterPro" id="IPR006574">
    <property type="entry name" value="PRY"/>
</dbReference>
<keyword evidence="3" id="KW-0862">Zinc</keyword>
<dbReference type="Proteomes" id="UP001501940">
    <property type="component" value="Chromosome 3"/>
</dbReference>
<evidence type="ECO:0000256" key="4">
    <source>
        <dbReference type="PROSITE-ProRule" id="PRU00024"/>
    </source>
</evidence>
<dbReference type="PRINTS" id="PR01407">
    <property type="entry name" value="BUTYPHLNCDUF"/>
</dbReference>
<dbReference type="InterPro" id="IPR003877">
    <property type="entry name" value="SPRY_dom"/>
</dbReference>
<dbReference type="PROSITE" id="PS00518">
    <property type="entry name" value="ZF_RING_1"/>
    <property type="match status" value="1"/>
</dbReference>
<dbReference type="PROSITE" id="PS50188">
    <property type="entry name" value="B302_SPRY"/>
    <property type="match status" value="1"/>
</dbReference>
<dbReference type="AlphaFoldDB" id="A0AAQ5YWI4"/>
<dbReference type="Ensembl" id="ENSAOCT00000060124.1">
    <property type="protein sequence ID" value="ENSAOCP00000057157.1"/>
    <property type="gene ID" value="ENSAOCG00000026463.1"/>
</dbReference>
<dbReference type="GeneTree" id="ENSGT00510000048454"/>
<feature type="domain" description="B box-type" evidence="7">
    <location>
        <begin position="82"/>
        <end position="123"/>
    </location>
</feature>
<dbReference type="CDD" id="cd12893">
    <property type="entry name" value="SPRY_PRY_TRIM35"/>
    <property type="match status" value="1"/>
</dbReference>
<dbReference type="GeneID" id="111582132"/>
<dbReference type="PROSITE" id="PS50119">
    <property type="entry name" value="ZF_BBOX"/>
    <property type="match status" value="1"/>
</dbReference>
<reference evidence="9 10" key="1">
    <citation type="submission" date="2022-01" db="EMBL/GenBank/DDBJ databases">
        <title>A chromosome-scale genome assembly of the false clownfish, Amphiprion ocellaris.</title>
        <authorList>
            <person name="Ryu T."/>
        </authorList>
    </citation>
    <scope>NUCLEOTIDE SEQUENCE [LARGE SCALE GENOMIC DNA]</scope>
</reference>
<dbReference type="GO" id="GO:0008270">
    <property type="term" value="F:zinc ion binding"/>
    <property type="evidence" value="ECO:0007669"/>
    <property type="project" value="UniProtKB-KW"/>
</dbReference>
<reference evidence="9" key="2">
    <citation type="submission" date="2025-08" db="UniProtKB">
        <authorList>
            <consortium name="Ensembl"/>
        </authorList>
    </citation>
    <scope>IDENTIFICATION</scope>
</reference>
<keyword evidence="10" id="KW-1185">Reference proteome</keyword>
<dbReference type="FunFam" id="2.60.120.920:FF:000004">
    <property type="entry name" value="Butyrophilin subfamily 1 member A1"/>
    <property type="match status" value="1"/>
</dbReference>
<dbReference type="Gene3D" id="3.30.40.10">
    <property type="entry name" value="Zinc/RING finger domain, C3HC4 (zinc finger)"/>
    <property type="match status" value="1"/>
</dbReference>
<feature type="coiled-coil region" evidence="5">
    <location>
        <begin position="131"/>
        <end position="158"/>
    </location>
</feature>
<dbReference type="SMART" id="SM00184">
    <property type="entry name" value="RING"/>
    <property type="match status" value="1"/>
</dbReference>
<dbReference type="InterPro" id="IPR017907">
    <property type="entry name" value="Znf_RING_CS"/>
</dbReference>
<evidence type="ECO:0000313" key="10">
    <source>
        <dbReference type="Proteomes" id="UP001501940"/>
    </source>
</evidence>
<evidence type="ECO:0000256" key="3">
    <source>
        <dbReference type="ARBA" id="ARBA00022833"/>
    </source>
</evidence>
<keyword evidence="1" id="KW-0479">Metal-binding</keyword>
<protein>
    <recommendedName>
        <fullName evidence="11">Zinc-binding protein A33-like</fullName>
    </recommendedName>
</protein>
<dbReference type="SUPFAM" id="SSF57845">
    <property type="entry name" value="B-box zinc-binding domain"/>
    <property type="match status" value="1"/>
</dbReference>
<dbReference type="RefSeq" id="XP_023146421.1">
    <property type="nucleotide sequence ID" value="XM_023290653.3"/>
</dbReference>
<reference evidence="9" key="3">
    <citation type="submission" date="2025-09" db="UniProtKB">
        <authorList>
            <consortium name="Ensembl"/>
        </authorList>
    </citation>
    <scope>IDENTIFICATION</scope>
</reference>
<dbReference type="Pfam" id="PF00622">
    <property type="entry name" value="SPRY"/>
    <property type="match status" value="1"/>
</dbReference>
<evidence type="ECO:0000259" key="6">
    <source>
        <dbReference type="PROSITE" id="PS50089"/>
    </source>
</evidence>
<organism evidence="9 10">
    <name type="scientific">Amphiprion ocellaris</name>
    <name type="common">Clown anemonefish</name>
    <dbReference type="NCBI Taxonomy" id="80972"/>
    <lineage>
        <taxon>Eukaryota</taxon>
        <taxon>Metazoa</taxon>
        <taxon>Chordata</taxon>
        <taxon>Craniata</taxon>
        <taxon>Vertebrata</taxon>
        <taxon>Euteleostomi</taxon>
        <taxon>Actinopterygii</taxon>
        <taxon>Neopterygii</taxon>
        <taxon>Teleostei</taxon>
        <taxon>Neoteleostei</taxon>
        <taxon>Acanthomorphata</taxon>
        <taxon>Ovalentaria</taxon>
        <taxon>Pomacentridae</taxon>
        <taxon>Amphiprion</taxon>
    </lineage>
</organism>
<keyword evidence="2 4" id="KW-0863">Zinc-finger</keyword>
<dbReference type="SMART" id="SM00336">
    <property type="entry name" value="BBOX"/>
    <property type="match status" value="1"/>
</dbReference>
<evidence type="ECO:0000256" key="5">
    <source>
        <dbReference type="SAM" id="Coils"/>
    </source>
</evidence>
<dbReference type="InterPro" id="IPR050143">
    <property type="entry name" value="TRIM/RBCC"/>
</dbReference>
<dbReference type="InterPro" id="IPR001841">
    <property type="entry name" value="Znf_RING"/>
</dbReference>
<dbReference type="InterPro" id="IPR003879">
    <property type="entry name" value="Butyrophylin_SPRY"/>
</dbReference>
<dbReference type="SMART" id="SM00449">
    <property type="entry name" value="SPRY"/>
    <property type="match status" value="1"/>
</dbReference>
<name>A0AAQ5YWI4_AMPOC</name>
<dbReference type="InterPro" id="IPR043136">
    <property type="entry name" value="B30.2/SPRY_sf"/>
</dbReference>
<dbReference type="Gene3D" id="2.60.120.920">
    <property type="match status" value="1"/>
</dbReference>
<dbReference type="PANTHER" id="PTHR24103">
    <property type="entry name" value="E3 UBIQUITIN-PROTEIN LIGASE TRIM"/>
    <property type="match status" value="1"/>
</dbReference>
<dbReference type="KEGG" id="aoce:111582132"/>
<dbReference type="SUPFAM" id="SSF49899">
    <property type="entry name" value="Concanavalin A-like lectins/glucanases"/>
    <property type="match status" value="1"/>
</dbReference>
<dbReference type="InterPro" id="IPR013083">
    <property type="entry name" value="Znf_RING/FYVE/PHD"/>
</dbReference>
<evidence type="ECO:0000259" key="7">
    <source>
        <dbReference type="PROSITE" id="PS50119"/>
    </source>
</evidence>
<evidence type="ECO:0000259" key="8">
    <source>
        <dbReference type="PROSITE" id="PS50188"/>
    </source>
</evidence>
<dbReference type="SMART" id="SM00589">
    <property type="entry name" value="PRY"/>
    <property type="match status" value="1"/>
</dbReference>
<feature type="domain" description="RING-type" evidence="6">
    <location>
        <begin position="14"/>
        <end position="53"/>
    </location>
</feature>
<evidence type="ECO:0008006" key="11">
    <source>
        <dbReference type="Google" id="ProtNLM"/>
    </source>
</evidence>
<dbReference type="InterPro" id="IPR001870">
    <property type="entry name" value="B30.2/SPRY"/>
</dbReference>
<feature type="domain" description="B30.2/SPRY" evidence="8">
    <location>
        <begin position="270"/>
        <end position="463"/>
    </location>
</feature>
<dbReference type="SUPFAM" id="SSF57850">
    <property type="entry name" value="RING/U-box"/>
    <property type="match status" value="1"/>
</dbReference>
<dbReference type="Pfam" id="PF00643">
    <property type="entry name" value="zf-B_box"/>
    <property type="match status" value="1"/>
</dbReference>
<evidence type="ECO:0000256" key="1">
    <source>
        <dbReference type="ARBA" id="ARBA00022723"/>
    </source>
</evidence>
<dbReference type="Pfam" id="PF13765">
    <property type="entry name" value="PRY"/>
    <property type="match status" value="1"/>
</dbReference>
<dbReference type="InterPro" id="IPR013320">
    <property type="entry name" value="ConA-like_dom_sf"/>
</dbReference>
<keyword evidence="5" id="KW-0175">Coiled coil</keyword>
<dbReference type="PROSITE" id="PS50089">
    <property type="entry name" value="ZF_RING_2"/>
    <property type="match status" value="1"/>
</dbReference>
<sequence>MAANTPISEQDLLCPQCSEIYCVPVLLKCGHNICRVCLHKFWEWKGCRECPVCGSVSVPGRPPINLALKIAADEYQVRRTSRDGEVCFLHNEKLKVFCKNDEEPICLVCQVSKQHKVHECCPVEEAAHQKKTEISAMLESLRKKLRLLNKTKEQWEETKKYIQTQVFQNETAIKAEFEKLHQFLWEEEKTRLKVLKQEEETKIQVMCKKLEDIDGQIKTLSSTISDTEAALTVEDLPFLKDYRQTKKRAKSNIREPECVRAILINSAQHLGQLKFGIWKKMANIVKYVPITLDPNTAQSNLAFSEELSCVQYSSKQLLPDNPERCTSRVCVLGAAGFISGKHSWTVDVGQGKDWYIGVAQESIKRKSTIFLNPAEGFWVIGLCNGDSFWAQTSSRTRLTMKQKPERITVEVDCDKSKVVFINAADLTVIHTFKDKFTERIFPYFSPGLCTDRKMSSPLTICPMTIKVDVE</sequence>
<dbReference type="Gene3D" id="3.30.160.60">
    <property type="entry name" value="Classic Zinc Finger"/>
    <property type="match status" value="1"/>
</dbReference>
<proteinExistence type="predicted"/>
<evidence type="ECO:0000256" key="2">
    <source>
        <dbReference type="ARBA" id="ARBA00022771"/>
    </source>
</evidence>
<evidence type="ECO:0000313" key="9">
    <source>
        <dbReference type="Ensembl" id="ENSAOCP00000057157.1"/>
    </source>
</evidence>
<accession>A0AAQ5YWI4</accession>